<evidence type="ECO:0000313" key="2">
    <source>
        <dbReference type="Proteomes" id="UP000060513"/>
    </source>
</evidence>
<reference evidence="1 2" key="1">
    <citation type="submission" date="2015-08" db="EMBL/GenBank/DDBJ databases">
        <title>Genome sequence of the pristinamycin over-producing bacterium Streptomyces pristinaespiralis HCCB10218.</title>
        <authorList>
            <person name="Tian J."/>
            <person name="Yang J."/>
            <person name="Li L."/>
            <person name="Ruan L."/>
            <person name="Wei W."/>
            <person name="Zheng G."/>
            <person name="Wei Z."/>
            <person name="Yang S."/>
            <person name="Ge M."/>
            <person name="Jiang W."/>
            <person name="Lu Y."/>
        </authorList>
    </citation>
    <scope>NUCLEOTIDE SEQUENCE [LARGE SCALE GENOMIC DNA]</scope>
    <source>
        <strain evidence="1 2">HCCB 10218</strain>
    </source>
</reference>
<protein>
    <submittedName>
        <fullName evidence="1">Sporulation associated protein</fullName>
    </submittedName>
</protein>
<dbReference type="STRING" id="38300.SPRI_3965"/>
<sequence>MSREQRGPNEKLGTVLALAGISNAGLARRVNDLGAQRGLTLRYDKTSVARWVSKGMVPQGAAPHLIAAAIGAKLGRPVPLHEIGLADADPAPEVGLAFPRDVGEAVKSATELYRLDLAGRRAGGGGIWQSLAGSFAVSAYATPASRWLITPADASVERLFDVTGGSSVSSDPAGGSQEAGAVTDSPETADAADTPARVGHSDVAKLREAAEDARRWDSKYGGGDWRSSMVPECLRVDAAPLLLGSYSDEVGRALFGATAELTRLAGWMAFDTGQQEAAQRYYIQALRLARAAADVPLGGYVLASMSLQATYRGFADEGVDLAQAALERNRGLATARTMSFFRLVEARAHAKANDAAAAGAALKAAEGWLERSREGDGDPSWLGFYSYDRFAADAAECYRDLKAPRQVRRFTEQALSRPTEEYVRSHGLRLVVSAVAELESGNLDAACAAGTRAVEVAGRISSARTTEYVRDLLHRLEPYGDEPRVMELRERARPLLMTPA</sequence>
<name>A0A0M4DBR5_STRPR</name>
<dbReference type="EMBL" id="CP011340">
    <property type="protein sequence ID" value="ALC22271.1"/>
    <property type="molecule type" value="Genomic_DNA"/>
</dbReference>
<dbReference type="PATRIC" id="fig|38300.4.peg.4162"/>
<gene>
    <name evidence="1" type="ORF">SPRI_3965</name>
</gene>
<dbReference type="Proteomes" id="UP000060513">
    <property type="component" value="Chromosome"/>
</dbReference>
<dbReference type="AlphaFoldDB" id="A0A0M4DBR5"/>
<dbReference type="RefSeq" id="WP_037776591.1">
    <property type="nucleotide sequence ID" value="NZ_CP011340.1"/>
</dbReference>
<proteinExistence type="predicted"/>
<dbReference type="KEGG" id="spri:SPRI_3965"/>
<organism evidence="1">
    <name type="scientific">Streptomyces pristinaespiralis</name>
    <dbReference type="NCBI Taxonomy" id="38300"/>
    <lineage>
        <taxon>Bacteria</taxon>
        <taxon>Bacillati</taxon>
        <taxon>Actinomycetota</taxon>
        <taxon>Actinomycetes</taxon>
        <taxon>Kitasatosporales</taxon>
        <taxon>Streptomycetaceae</taxon>
        <taxon>Streptomyces</taxon>
    </lineage>
</organism>
<dbReference type="GeneID" id="97234993"/>
<accession>A0A0M4DBR5</accession>
<evidence type="ECO:0000313" key="1">
    <source>
        <dbReference type="EMBL" id="ALC22271.1"/>
    </source>
</evidence>